<gene>
    <name evidence="2" type="ORF">GR217_14150</name>
</gene>
<name>A0AAE5C2D1_9HYPH</name>
<feature type="domain" description="ATPase AAA-type core" evidence="1">
    <location>
        <begin position="309"/>
        <end position="414"/>
    </location>
</feature>
<dbReference type="Pfam" id="PF00004">
    <property type="entry name" value="AAA"/>
    <property type="match status" value="1"/>
</dbReference>
<dbReference type="Gene3D" id="3.40.50.300">
    <property type="entry name" value="P-loop containing nucleotide triphosphate hydrolases"/>
    <property type="match status" value="1"/>
</dbReference>
<evidence type="ECO:0000313" key="2">
    <source>
        <dbReference type="EMBL" id="NEI48840.1"/>
    </source>
</evidence>
<comment type="caution">
    <text evidence="2">The sequence shown here is derived from an EMBL/GenBank/DDBJ whole genome shotgun (WGS) entry which is preliminary data.</text>
</comment>
<reference evidence="2 3" key="1">
    <citation type="submission" date="2019-12" db="EMBL/GenBank/DDBJ databases">
        <title>Rhizobium genotypes associated with high levels of biological nitrogen fixation by grain legumes in a temperate-maritime cropping system.</title>
        <authorList>
            <person name="Maluk M."/>
            <person name="Francesc Ferrando Molina F."/>
            <person name="Lopez Del Egido L."/>
            <person name="Lafos M."/>
            <person name="Langarica-Fuentes A."/>
            <person name="Gebre Yohannes G."/>
            <person name="Young M.W."/>
            <person name="Martin P."/>
            <person name="Gantlett R."/>
            <person name="Kenicer G."/>
            <person name="Hawes C."/>
            <person name="Begg G.S."/>
            <person name="Quilliam R.S."/>
            <person name="Squire G.R."/>
            <person name="Poole P.S."/>
            <person name="Young P.W."/>
            <person name="Iannetta P.M."/>
            <person name="James E.K."/>
        </authorList>
    </citation>
    <scope>NUCLEOTIDE SEQUENCE [LARGE SCALE GENOMIC DNA]</scope>
    <source>
        <strain evidence="2 3">JHI985</strain>
    </source>
</reference>
<dbReference type="InterPro" id="IPR003959">
    <property type="entry name" value="ATPase_AAA_core"/>
</dbReference>
<protein>
    <submittedName>
        <fullName evidence="2">AAA family ATPase</fullName>
    </submittedName>
</protein>
<evidence type="ECO:0000313" key="3">
    <source>
        <dbReference type="Proteomes" id="UP000661163"/>
    </source>
</evidence>
<sequence length="1437" mass="159749">MNASAPSTELTGGTGFTFEDTVAAYYLALLLMEGRGAGQSGRVTSVAVQRAGHREPLDDVIIDFEEDGQNRRLSIQAKREVTISAAASNSDFRAIVAASVATRAKLDFTEFDAYGFAVEHITVDRLRSLQRLIDWAKASPTDREFNERFGPGGVAGADERTMRSVLAPLIGAGDAGADRTFYQQFVALHLPGLTENGAIRTMIINQLQELVATNLDGQDILLFDRLCRIVRDGEGSAYRWSRATLLNQLRGTVRLNIAPRFQRDLDALKQFCETGLAEVADAVEGFHVPRPTFDAKVEAKLASHRLVNISGLPGCGKSAILKRAAQQAANAGPILFIKADQLEGTNWQMFAGRLGLEHRSAATLLAEIGSAGTAVLFIDGIDRVRPDQKAIITDLLRAIETSDELRHWKVLATSRDQGLEAYRTWFPKTFIGEQGIGDVAVTPFSDEEAAALAAERPALRRLLIGSGPNVQEIARRPFFAAVLASSLPADIEAPQTEVDLINAWWSRGGHDAAQDTIRQRQRAMIDLAENGSRSIGKSVAARDLATATVSQLSDFERDLVIRPLRNGAAFSFTHDIFFEWAFFRLLLDLGDAWPNGLINAGEPPLLGRVVGLVAQSALETAGEWTRGLRALEAVALRPQWRREWITAPPFSQSFTARLPEFQTELFANDCAVMEKLLVWFQAQHTIPSPVILQQSATEGVDRMRVADLLGWPSDFPSWGRLVDWLVSIADTLPTRLYPLLIEALGVWQNAIADYRNARSRAIVDLANRWLIEIEGFVYREELSFDHGRWEGLRSQSREEFEGTLRRLILRAARAFPDPSRGLLDRAIANQQMREHAYSDIMLYAPILTEVAPEKLIEVTKAEVLDELPQDRIDRIEREEDERIEALRQARATPEAERTEQQRRSLEHISFAMGRSSLELEAIGIQKYGRHYFPTSAREQPFAALFDGRPDLALGLVKDLMNHGTEGWRQRERLSHRRGGTALPIVVEFPWGKQEVWGDWTVYSWFLGHFAPQPLECAVLALAHWAHRELEAGKHADDVIRSVVEGSHCIASLGLALTLALEKNVVSETTLPLASCQRLWQFDIARSTQSPTRDIEIPAFGLFNRLKSDKADAAAFLRNRESEKREVRQLAMLFALSPDEALREKFKARLADYPKNLPFEFEGDHSEAGSEAALREKAERWSGLGDIANYRRHDTDDGQMLIGYEPPVPLSPSQQRSLDASSDYLRTIGILGWATRSLEKGAPDAGLTLADAVRFAQDRDNPSIFKVRTEAGGDSAQSAISAIAACVIKLGALSPADTKWALGILKRVEKMEERPDAFPGTRSPRHPTNHLVVALLELRKKDVKDEGPVTRLFGLTLHPMEEVHQLAFVALLRDPDQVVQWIAAQHAFDLALSYRFKIEDDGTRDNSEERAAKKASLARALKRLRGKRVDAFDALPGP</sequence>
<accession>A0AAE5C2D1</accession>
<dbReference type="SUPFAM" id="SSF52540">
    <property type="entry name" value="P-loop containing nucleoside triphosphate hydrolases"/>
    <property type="match status" value="1"/>
</dbReference>
<evidence type="ECO:0000259" key="1">
    <source>
        <dbReference type="Pfam" id="PF00004"/>
    </source>
</evidence>
<dbReference type="EMBL" id="WUFC01000010">
    <property type="protein sequence ID" value="NEI48840.1"/>
    <property type="molecule type" value="Genomic_DNA"/>
</dbReference>
<proteinExistence type="predicted"/>
<organism evidence="2 3">
    <name type="scientific">Rhizobium ruizarguesonis</name>
    <dbReference type="NCBI Taxonomy" id="2081791"/>
    <lineage>
        <taxon>Bacteria</taxon>
        <taxon>Pseudomonadati</taxon>
        <taxon>Pseudomonadota</taxon>
        <taxon>Alphaproteobacteria</taxon>
        <taxon>Hyphomicrobiales</taxon>
        <taxon>Rhizobiaceae</taxon>
        <taxon>Rhizobium/Agrobacterium group</taxon>
        <taxon>Rhizobium</taxon>
    </lineage>
</organism>
<dbReference type="GO" id="GO:0016887">
    <property type="term" value="F:ATP hydrolysis activity"/>
    <property type="evidence" value="ECO:0007669"/>
    <property type="project" value="InterPro"/>
</dbReference>
<dbReference type="InterPro" id="IPR027417">
    <property type="entry name" value="P-loop_NTPase"/>
</dbReference>
<dbReference type="RefSeq" id="WP_130786043.1">
    <property type="nucleotide sequence ID" value="NZ_SILB01000001.1"/>
</dbReference>
<dbReference type="Proteomes" id="UP000661163">
    <property type="component" value="Unassembled WGS sequence"/>
</dbReference>
<dbReference type="GO" id="GO:0005524">
    <property type="term" value="F:ATP binding"/>
    <property type="evidence" value="ECO:0007669"/>
    <property type="project" value="InterPro"/>
</dbReference>
<dbReference type="CDD" id="cd00009">
    <property type="entry name" value="AAA"/>
    <property type="match status" value="1"/>
</dbReference>